<reference evidence="2" key="1">
    <citation type="journal article" date="2020" name="Ecol. Evol.">
        <title>Genome structure and content of the rice root-knot nematode (Meloidogyne graminicola).</title>
        <authorList>
            <person name="Phan N.T."/>
            <person name="Danchin E.G.J."/>
            <person name="Klopp C."/>
            <person name="Perfus-Barbeoch L."/>
            <person name="Kozlowski D.K."/>
            <person name="Koutsovoulos G.D."/>
            <person name="Lopez-Roques C."/>
            <person name="Bouchez O."/>
            <person name="Zahm M."/>
            <person name="Besnard G."/>
            <person name="Bellafiore S."/>
        </authorList>
    </citation>
    <scope>NUCLEOTIDE SEQUENCE</scope>
    <source>
        <strain evidence="2">VN-18</strain>
    </source>
</reference>
<protein>
    <submittedName>
        <fullName evidence="2">Uncharacterized protein</fullName>
    </submittedName>
</protein>
<dbReference type="AlphaFoldDB" id="A0A8S9ZFQ6"/>
<accession>A0A8S9ZFQ6</accession>
<feature type="region of interest" description="Disordered" evidence="1">
    <location>
        <begin position="1"/>
        <end position="23"/>
    </location>
</feature>
<feature type="compositionally biased region" description="Basic and acidic residues" evidence="1">
    <location>
        <begin position="267"/>
        <end position="290"/>
    </location>
</feature>
<feature type="region of interest" description="Disordered" evidence="1">
    <location>
        <begin position="245"/>
        <end position="291"/>
    </location>
</feature>
<name>A0A8S9ZFQ6_9BILA</name>
<sequence length="309" mass="35600">MQKFKQENSKKDANWQFSTASEITEEINDEKNKNWKKTMEENYKGNEIPEYRPNQLNNFRLGKHRRVKSSPVTIRDSKEKLLAMNYELGKNLKINLGGEGTKTHKNSPRRSLSLMLNNLKISDSFKKLRKNSSKILTDISSKLKKNKNQVEEQNQTRTLKELIGGNKLWRNKSDNMGISRRFGSLNCSPFSPFKKNSLKLAAKSRFSTEGRLSVGTSTEDLIHYVEENNTEDAFPLNLNWRPKNQKKAKKAVESSSNIRQDSTSEENNDHDQQVDSNRDSSDSESRKERGSGSWNFFFGIVKLEVNLSL</sequence>
<dbReference type="Proteomes" id="UP000605970">
    <property type="component" value="Unassembled WGS sequence"/>
</dbReference>
<comment type="caution">
    <text evidence="2">The sequence shown here is derived from an EMBL/GenBank/DDBJ whole genome shotgun (WGS) entry which is preliminary data.</text>
</comment>
<dbReference type="EMBL" id="JABEBT010000111">
    <property type="protein sequence ID" value="KAF7632130.1"/>
    <property type="molecule type" value="Genomic_DNA"/>
</dbReference>
<evidence type="ECO:0000313" key="3">
    <source>
        <dbReference type="Proteomes" id="UP000605970"/>
    </source>
</evidence>
<proteinExistence type="predicted"/>
<feature type="compositionally biased region" description="Basic and acidic residues" evidence="1">
    <location>
        <begin position="1"/>
        <end position="13"/>
    </location>
</feature>
<evidence type="ECO:0000313" key="2">
    <source>
        <dbReference type="EMBL" id="KAF7632130.1"/>
    </source>
</evidence>
<organism evidence="2 3">
    <name type="scientific">Meloidogyne graminicola</name>
    <dbReference type="NCBI Taxonomy" id="189291"/>
    <lineage>
        <taxon>Eukaryota</taxon>
        <taxon>Metazoa</taxon>
        <taxon>Ecdysozoa</taxon>
        <taxon>Nematoda</taxon>
        <taxon>Chromadorea</taxon>
        <taxon>Rhabditida</taxon>
        <taxon>Tylenchina</taxon>
        <taxon>Tylenchomorpha</taxon>
        <taxon>Tylenchoidea</taxon>
        <taxon>Meloidogynidae</taxon>
        <taxon>Meloidogyninae</taxon>
        <taxon>Meloidogyne</taxon>
    </lineage>
</organism>
<gene>
    <name evidence="2" type="ORF">Mgra_00008443</name>
</gene>
<evidence type="ECO:0000256" key="1">
    <source>
        <dbReference type="SAM" id="MobiDB-lite"/>
    </source>
</evidence>
<keyword evidence="3" id="KW-1185">Reference proteome</keyword>